<organism evidence="1 2">
    <name type="scientific">Methanocella conradii (strain DSM 24694 / JCM 17849 / CGMCC 1.5162 / HZ254)</name>
    <dbReference type="NCBI Taxonomy" id="1041930"/>
    <lineage>
        <taxon>Archaea</taxon>
        <taxon>Methanobacteriati</taxon>
        <taxon>Methanobacteriota</taxon>
        <taxon>Stenosarchaea group</taxon>
        <taxon>Methanomicrobia</taxon>
        <taxon>Methanocellales</taxon>
        <taxon>Methanocellaceae</taxon>
        <taxon>Methanocella</taxon>
    </lineage>
</organism>
<gene>
    <name evidence="1" type="ordered locus">Mtc_0747</name>
</gene>
<protein>
    <submittedName>
        <fullName evidence="1">Uncharacterized protein</fullName>
    </submittedName>
</protein>
<dbReference type="HOGENOM" id="CLU_2748161_0_0_2"/>
<sequence>MKIKGILTLASVAILVATGGGNAFAYTWPGTPSYQAETSSGTHYFMIRDYYGYSYAGSDFSVQNNQYYSV</sequence>
<keyword evidence="2" id="KW-1185">Reference proteome</keyword>
<dbReference type="AlphaFoldDB" id="H8I993"/>
<reference evidence="1 2" key="1">
    <citation type="journal article" date="2012" name="J. Bacteriol.">
        <title>Complete genome sequence of a thermophilic methanogen, Methanocella conradii HZ254, isolated from Chinese rice field soil.</title>
        <authorList>
            <person name="Lu Z."/>
            <person name="Lu Y."/>
        </authorList>
    </citation>
    <scope>NUCLEOTIDE SEQUENCE [LARGE SCALE GENOMIC DNA]</scope>
    <source>
        <strain evidence="2">DSM 24694 / JCM 17849 / CGMCC 1.5162 / HZ254</strain>
    </source>
</reference>
<proteinExistence type="predicted"/>
<name>H8I993_METCZ</name>
<dbReference type="Proteomes" id="UP000005233">
    <property type="component" value="Chromosome"/>
</dbReference>
<dbReference type="KEGG" id="mez:Mtc_0747"/>
<dbReference type="STRING" id="1041930.Mtc_0747"/>
<accession>H8I993</accession>
<evidence type="ECO:0000313" key="2">
    <source>
        <dbReference type="Proteomes" id="UP000005233"/>
    </source>
</evidence>
<dbReference type="EMBL" id="CP003243">
    <property type="protein sequence ID" value="AFC99511.1"/>
    <property type="molecule type" value="Genomic_DNA"/>
</dbReference>
<evidence type="ECO:0000313" key="1">
    <source>
        <dbReference type="EMBL" id="AFC99511.1"/>
    </source>
</evidence>